<evidence type="ECO:0000313" key="6">
    <source>
        <dbReference type="Proteomes" id="UP001299265"/>
    </source>
</evidence>
<dbReference type="GO" id="GO:0005886">
    <property type="term" value="C:plasma membrane"/>
    <property type="evidence" value="ECO:0007669"/>
    <property type="project" value="TreeGrafter"/>
</dbReference>
<accession>A0AAP2RKV6</accession>
<dbReference type="GO" id="GO:0005304">
    <property type="term" value="F:L-valine transmembrane transporter activity"/>
    <property type="evidence" value="ECO:0007669"/>
    <property type="project" value="TreeGrafter"/>
</dbReference>
<dbReference type="Gene3D" id="3.40.50.300">
    <property type="entry name" value="P-loop containing nucleotide triphosphate hydrolases"/>
    <property type="match status" value="1"/>
</dbReference>
<dbReference type="GO" id="GO:0015192">
    <property type="term" value="F:L-phenylalanine transmembrane transporter activity"/>
    <property type="evidence" value="ECO:0007669"/>
    <property type="project" value="TreeGrafter"/>
</dbReference>
<dbReference type="Proteomes" id="UP001299265">
    <property type="component" value="Unassembled WGS sequence"/>
</dbReference>
<name>A0AAP2RKV6_9FIRM</name>
<dbReference type="GO" id="GO:0005524">
    <property type="term" value="F:ATP binding"/>
    <property type="evidence" value="ECO:0007669"/>
    <property type="project" value="UniProtKB-KW"/>
</dbReference>
<dbReference type="FunFam" id="3.40.50.300:FF:000421">
    <property type="entry name" value="Branched-chain amino acid ABC transporter ATP-binding protein"/>
    <property type="match status" value="1"/>
</dbReference>
<dbReference type="RefSeq" id="WP_231063327.1">
    <property type="nucleotide sequence ID" value="NZ_JAJNOR010000009.1"/>
</dbReference>
<keyword evidence="3 5" id="KW-0067">ATP-binding</keyword>
<dbReference type="GO" id="GO:0015188">
    <property type="term" value="F:L-isoleucine transmembrane transporter activity"/>
    <property type="evidence" value="ECO:0007669"/>
    <property type="project" value="TreeGrafter"/>
</dbReference>
<gene>
    <name evidence="5" type="ORF">LQE92_12700</name>
</gene>
<dbReference type="InterPro" id="IPR051120">
    <property type="entry name" value="ABC_AA/LPS_Transport"/>
</dbReference>
<dbReference type="PROSITE" id="PS50893">
    <property type="entry name" value="ABC_TRANSPORTER_2"/>
    <property type="match status" value="1"/>
</dbReference>
<dbReference type="SUPFAM" id="SSF52540">
    <property type="entry name" value="P-loop containing nucleoside triphosphate hydrolases"/>
    <property type="match status" value="1"/>
</dbReference>
<keyword evidence="1" id="KW-0813">Transport</keyword>
<reference evidence="5 6" key="1">
    <citation type="submission" date="2021-11" db="EMBL/GenBank/DDBJ databases">
        <title>Lacrimispora sp. nov. NSJ-141 isolated from human feces.</title>
        <authorList>
            <person name="Abdugheni R."/>
        </authorList>
    </citation>
    <scope>NUCLEOTIDE SEQUENCE [LARGE SCALE GENOMIC DNA]</scope>
    <source>
        <strain evidence="5 6">NSJ-141</strain>
    </source>
</reference>
<dbReference type="GO" id="GO:0042941">
    <property type="term" value="P:D-alanine transmembrane transport"/>
    <property type="evidence" value="ECO:0007669"/>
    <property type="project" value="TreeGrafter"/>
</dbReference>
<evidence type="ECO:0000256" key="3">
    <source>
        <dbReference type="ARBA" id="ARBA00022840"/>
    </source>
</evidence>
<comment type="caution">
    <text evidence="5">The sequence shown here is derived from an EMBL/GenBank/DDBJ whole genome shotgun (WGS) entry which is preliminary data.</text>
</comment>
<dbReference type="EMBL" id="JAJNOR010000009">
    <property type="protein sequence ID" value="MCD2493474.1"/>
    <property type="molecule type" value="Genomic_DNA"/>
</dbReference>
<dbReference type="CDD" id="cd03219">
    <property type="entry name" value="ABC_Mj1267_LivG_branched"/>
    <property type="match status" value="1"/>
</dbReference>
<dbReference type="PANTHER" id="PTHR45772">
    <property type="entry name" value="CONSERVED COMPONENT OF ABC TRANSPORTER FOR NATURAL AMINO ACIDS-RELATED"/>
    <property type="match status" value="1"/>
</dbReference>
<evidence type="ECO:0000256" key="2">
    <source>
        <dbReference type="ARBA" id="ARBA00022741"/>
    </source>
</evidence>
<dbReference type="GO" id="GO:1903806">
    <property type="term" value="P:L-isoleucine import across plasma membrane"/>
    <property type="evidence" value="ECO:0007669"/>
    <property type="project" value="TreeGrafter"/>
</dbReference>
<evidence type="ECO:0000259" key="4">
    <source>
        <dbReference type="PROSITE" id="PS50893"/>
    </source>
</evidence>
<dbReference type="Pfam" id="PF00005">
    <property type="entry name" value="ABC_tran"/>
    <property type="match status" value="1"/>
</dbReference>
<dbReference type="AlphaFoldDB" id="A0AAP2RKV6"/>
<organism evidence="5 6">
    <name type="scientific">Lientehia hominis</name>
    <dbReference type="NCBI Taxonomy" id="2897778"/>
    <lineage>
        <taxon>Bacteria</taxon>
        <taxon>Bacillati</taxon>
        <taxon>Bacillota</taxon>
        <taxon>Clostridia</taxon>
        <taxon>Lachnospirales</taxon>
        <taxon>Lachnospiraceae</taxon>
        <taxon>Lientehia</taxon>
    </lineage>
</organism>
<dbReference type="GO" id="GO:0015808">
    <property type="term" value="P:L-alanine transport"/>
    <property type="evidence" value="ECO:0007669"/>
    <property type="project" value="TreeGrafter"/>
</dbReference>
<keyword evidence="2" id="KW-0547">Nucleotide-binding</keyword>
<evidence type="ECO:0000313" key="5">
    <source>
        <dbReference type="EMBL" id="MCD2493474.1"/>
    </source>
</evidence>
<dbReference type="InterPro" id="IPR003439">
    <property type="entry name" value="ABC_transporter-like_ATP-bd"/>
</dbReference>
<dbReference type="SMART" id="SM00382">
    <property type="entry name" value="AAA"/>
    <property type="match status" value="1"/>
</dbReference>
<evidence type="ECO:0000256" key="1">
    <source>
        <dbReference type="ARBA" id="ARBA00022448"/>
    </source>
</evidence>
<dbReference type="InterPro" id="IPR032823">
    <property type="entry name" value="BCA_ABC_TP_C"/>
</dbReference>
<protein>
    <submittedName>
        <fullName evidence="5">ABC transporter ATP-binding protein</fullName>
    </submittedName>
</protein>
<dbReference type="InterPro" id="IPR027417">
    <property type="entry name" value="P-loop_NTPase"/>
</dbReference>
<dbReference type="GO" id="GO:0016887">
    <property type="term" value="F:ATP hydrolysis activity"/>
    <property type="evidence" value="ECO:0007669"/>
    <property type="project" value="InterPro"/>
</dbReference>
<feature type="domain" description="ABC transporter" evidence="4">
    <location>
        <begin position="4"/>
        <end position="252"/>
    </location>
</feature>
<dbReference type="InterPro" id="IPR003593">
    <property type="entry name" value="AAA+_ATPase"/>
</dbReference>
<dbReference type="GO" id="GO:1903805">
    <property type="term" value="P:L-valine import across plasma membrane"/>
    <property type="evidence" value="ECO:0007669"/>
    <property type="project" value="TreeGrafter"/>
</dbReference>
<sequence length="259" mass="28962">MSKLEAKHLGIRFGGLQAVKDFNLTMESGELVAIIGPNGAGKTTTFNMLTGMYLPTEGELALDDISMVGKMPYEINEMGLSRTFQNIRLFSSLSVMENIRIAMKREAKYSFFEALFRTKKYKLAEKQINEEAMELLKLFEMEDVAGLQAKNLPYGEQRKLEIIRALAGKPKILLLDEPAAGMNPTEIEEVMGIIAKVRKMYDVSILLIEHHMSMVMKIADRIFVLDFGETIAEGTPEEIQGNPKVIEAYLGKGGADEDE</sequence>
<dbReference type="Pfam" id="PF12399">
    <property type="entry name" value="BCA_ABC_TP_C"/>
    <property type="match status" value="1"/>
</dbReference>
<keyword evidence="6" id="KW-1185">Reference proteome</keyword>
<proteinExistence type="predicted"/>
<dbReference type="PANTHER" id="PTHR45772:SF7">
    <property type="entry name" value="AMINO ACID ABC TRANSPORTER ATP-BINDING PROTEIN"/>
    <property type="match status" value="1"/>
</dbReference>